<dbReference type="Pfam" id="PF01522">
    <property type="entry name" value="Polysacc_deac_1"/>
    <property type="match status" value="2"/>
</dbReference>
<evidence type="ECO:0000313" key="4">
    <source>
        <dbReference type="EMBL" id="NCI49035.1"/>
    </source>
</evidence>
<name>A0ABW9ZR90_9BACT</name>
<sequence>MRKSFKTLMFHGVADDMSEHCVFMPSRNCFVRTDDFEKAIDYCSSRFKILRPGDLDAYFDGTASDDGIFITVDDGLQYFFDHALPVLKKYNAPATVFITSDWTNEGIEPAIFALEYHLYSKLPAKLVVKKNELHFERQVTGKSGINAVLNELWNELFNRKISANSIRANEISLNGVPMNELTDEGNPGYWKPASWETIRAAHLSGIIDIGGHGKTHTPFSWLRADELEQEMAENKKEIQTHLNTEAVVCTFPHGMYDEKTLAVVGKHFAYGFTNRVVPAAVETRTCLSRYNVPFQRPNSIPSLLSYPFAGKILRKAGAVSGWY</sequence>
<feature type="domain" description="NodB homology" evidence="3">
    <location>
        <begin position="192"/>
        <end position="266"/>
    </location>
</feature>
<organism evidence="4 5">
    <name type="scientific">Sediminibacterium roseum</name>
    <dbReference type="NCBI Taxonomy" id="1978412"/>
    <lineage>
        <taxon>Bacteria</taxon>
        <taxon>Pseudomonadati</taxon>
        <taxon>Bacteroidota</taxon>
        <taxon>Chitinophagia</taxon>
        <taxon>Chitinophagales</taxon>
        <taxon>Chitinophagaceae</taxon>
        <taxon>Sediminibacterium</taxon>
    </lineage>
</organism>
<dbReference type="CDD" id="cd10918">
    <property type="entry name" value="CE4_NodB_like_5s_6s"/>
    <property type="match status" value="1"/>
</dbReference>
<keyword evidence="5" id="KW-1185">Reference proteome</keyword>
<gene>
    <name evidence="4" type="ORF">GWC95_03820</name>
</gene>
<accession>A0ABW9ZR90</accession>
<dbReference type="InterPro" id="IPR051398">
    <property type="entry name" value="Polysacch_Deacetylase"/>
</dbReference>
<feature type="domain" description="NodB homology" evidence="3">
    <location>
        <begin position="62"/>
        <end position="106"/>
    </location>
</feature>
<dbReference type="RefSeq" id="WP_161817335.1">
    <property type="nucleotide sequence ID" value="NZ_JAACJS010000002.1"/>
</dbReference>
<dbReference type="SUPFAM" id="SSF88713">
    <property type="entry name" value="Glycoside hydrolase/deacetylase"/>
    <property type="match status" value="1"/>
</dbReference>
<evidence type="ECO:0000313" key="5">
    <source>
        <dbReference type="Proteomes" id="UP000753802"/>
    </source>
</evidence>
<dbReference type="PANTHER" id="PTHR34216">
    <property type="match status" value="1"/>
</dbReference>
<dbReference type="InterPro" id="IPR011330">
    <property type="entry name" value="Glyco_hydro/deAcase_b/a-brl"/>
</dbReference>
<comment type="caution">
    <text evidence="4">The sequence shown here is derived from an EMBL/GenBank/DDBJ whole genome shotgun (WGS) entry which is preliminary data.</text>
</comment>
<proteinExistence type="predicted"/>
<dbReference type="Gene3D" id="3.20.20.370">
    <property type="entry name" value="Glycoside hydrolase/deacetylase"/>
    <property type="match status" value="1"/>
</dbReference>
<dbReference type="PANTHER" id="PTHR34216:SF3">
    <property type="entry name" value="POLY-BETA-1,6-N-ACETYL-D-GLUCOSAMINE N-DEACETYLASE"/>
    <property type="match status" value="1"/>
</dbReference>
<comment type="subcellular location">
    <subcellularLocation>
        <location evidence="1">Secreted</location>
    </subcellularLocation>
</comment>
<evidence type="ECO:0000256" key="1">
    <source>
        <dbReference type="ARBA" id="ARBA00004613"/>
    </source>
</evidence>
<dbReference type="EMBL" id="JAACJS010000002">
    <property type="protein sequence ID" value="NCI49035.1"/>
    <property type="molecule type" value="Genomic_DNA"/>
</dbReference>
<protein>
    <submittedName>
        <fullName evidence="4">Polysaccharide deacetylase family protein</fullName>
    </submittedName>
</protein>
<reference evidence="4 5" key="1">
    <citation type="submission" date="2020-01" db="EMBL/GenBank/DDBJ databases">
        <title>Genome analysis.</title>
        <authorList>
            <person name="Wu S."/>
            <person name="Wang G."/>
        </authorList>
    </citation>
    <scope>NUCLEOTIDE SEQUENCE [LARGE SCALE GENOMIC DNA]</scope>
    <source>
        <strain evidence="4 5">SYL130</strain>
    </source>
</reference>
<dbReference type="InterPro" id="IPR002509">
    <property type="entry name" value="NODB_dom"/>
</dbReference>
<dbReference type="Proteomes" id="UP000753802">
    <property type="component" value="Unassembled WGS sequence"/>
</dbReference>
<evidence type="ECO:0000256" key="2">
    <source>
        <dbReference type="ARBA" id="ARBA00022729"/>
    </source>
</evidence>
<evidence type="ECO:0000259" key="3">
    <source>
        <dbReference type="Pfam" id="PF01522"/>
    </source>
</evidence>
<keyword evidence="2" id="KW-0732">Signal</keyword>